<evidence type="ECO:0000256" key="14">
    <source>
        <dbReference type="RuleBase" id="RU361240"/>
    </source>
</evidence>
<evidence type="ECO:0000256" key="3">
    <source>
        <dbReference type="ARBA" id="ARBA00010918"/>
    </source>
</evidence>
<accession>A0A316V0T3</accession>
<dbReference type="GO" id="GO:0046872">
    <property type="term" value="F:metal ion binding"/>
    <property type="evidence" value="ECO:0007669"/>
    <property type="project" value="UniProtKB-KW"/>
</dbReference>
<dbReference type="GO" id="GO:0005789">
    <property type="term" value="C:endoplasmic reticulum membrane"/>
    <property type="evidence" value="ECO:0007669"/>
    <property type="project" value="UniProtKB-SubCell"/>
</dbReference>
<evidence type="ECO:0000256" key="15">
    <source>
        <dbReference type="SAM" id="MobiDB-lite"/>
    </source>
</evidence>
<evidence type="ECO:0000313" key="19">
    <source>
        <dbReference type="EMBL" id="PWN30854.1"/>
    </source>
</evidence>
<feature type="transmembrane region" description="Helical" evidence="16">
    <location>
        <begin position="498"/>
        <end position="518"/>
    </location>
</feature>
<gene>
    <name evidence="19" type="ORF">BDZ90DRAFT_26082</name>
</gene>
<keyword evidence="7 14" id="KW-0378">Hydrolase</keyword>
<dbReference type="PANTHER" id="PTHR12147">
    <property type="entry name" value="METALLOPEPTIDASE M28 FAMILY MEMBER"/>
    <property type="match status" value="1"/>
</dbReference>
<dbReference type="STRING" id="1569628.A0A316V0T3"/>
<dbReference type="CDD" id="cd03875">
    <property type="entry name" value="M28_Fxna_like"/>
    <property type="match status" value="1"/>
</dbReference>
<evidence type="ECO:0000256" key="13">
    <source>
        <dbReference type="ARBA" id="ARBA00023180"/>
    </source>
</evidence>
<comment type="subcellular location">
    <subcellularLocation>
        <location evidence="2">Endoplasmic reticulum membrane</location>
        <topology evidence="2">Multi-pass membrane protein</topology>
    </subcellularLocation>
</comment>
<evidence type="ECO:0000256" key="2">
    <source>
        <dbReference type="ARBA" id="ARBA00004477"/>
    </source>
</evidence>
<keyword evidence="10 16" id="KW-1133">Transmembrane helix</keyword>
<feature type="transmembrane region" description="Helical" evidence="16">
    <location>
        <begin position="596"/>
        <end position="622"/>
    </location>
</feature>
<dbReference type="InterPro" id="IPR048024">
    <property type="entry name" value="Fxna-like_M28_dom"/>
</dbReference>
<dbReference type="SUPFAM" id="SSF53187">
    <property type="entry name" value="Zn-dependent exopeptidases"/>
    <property type="match status" value="1"/>
</dbReference>
<feature type="transmembrane region" description="Helical" evidence="16">
    <location>
        <begin position="557"/>
        <end position="575"/>
    </location>
</feature>
<keyword evidence="6 14" id="KW-0479">Metal-binding</keyword>
<evidence type="ECO:0000256" key="6">
    <source>
        <dbReference type="ARBA" id="ARBA00022723"/>
    </source>
</evidence>
<dbReference type="FunFam" id="3.40.630.10:FF:000008">
    <property type="entry name" value="Endoplasmic reticulum metallopeptidase 1"/>
    <property type="match status" value="1"/>
</dbReference>
<keyword evidence="11" id="KW-0482">Metalloprotease</keyword>
<feature type="region of interest" description="Disordered" evidence="15">
    <location>
        <begin position="1"/>
        <end position="51"/>
    </location>
</feature>
<keyword evidence="20" id="KW-1185">Reference proteome</keyword>
<feature type="domain" description="Endoplasmic reticulum metallopeptidase 1/1-A TM" evidence="18">
    <location>
        <begin position="452"/>
        <end position="646"/>
    </location>
</feature>
<evidence type="ECO:0000256" key="7">
    <source>
        <dbReference type="ARBA" id="ARBA00022801"/>
    </source>
</evidence>
<dbReference type="GO" id="GO:0006508">
    <property type="term" value="P:proteolysis"/>
    <property type="evidence" value="ECO:0007669"/>
    <property type="project" value="UniProtKB-KW"/>
</dbReference>
<feature type="compositionally biased region" description="Low complexity" evidence="15">
    <location>
        <begin position="1"/>
        <end position="16"/>
    </location>
</feature>
<sequence length="982" mass="106792">MPPKKATAAKGNGASAKKADAVATSNGSPRTAPRASSTTQPSRTTRPAPTPNSPRFLVALAAFFIAVASTALFFHYRLPAPISSLQTAASEAAGRGALFCEENVHNLINKLSVEIGYRIVGTSQHVRAEEWLLEELRKFEGTHNLGPEAGNVEVEVWQQIGNGAHRFDFLDSTVYKKYYGMSNVIVRVSDGTEASKANSVLVNAHLDSTLPSPGAADDGVGVGIMMELVRILTTPGANRKPLRHSAILLFNNGEESFQDASHLYITSNHSTVPSVKSVVNLEACGVSGPELVFQASNPEMIRAYRHAPHPFATVLANDVFSSGIVLSDTDYRQFMEYGKIKGGLDMAIVGNSYLYHTRKDIPQYIDRGVVQHFGENVLGIVEYLITDPTSQLSSIAFTPKYEAPIYFSLLGSLFINLPAKIFRGLSMGMSAFTNFQLQSSVKADKHFGALKATTLSILGAFGSLVAALIASNAAALVMTQGLRKPLSWFSHEWLPVPLYAPPAIAAILAVQLGISKLIQREHQPYLERASLNGLILLFLAGLIGLNAFAIGSAYLCALGALTLLVAITINDFALVGWGEIELKRVAVNKRVHPATYFVLAITPAVVGTEGLTSFLDLFVPLMGRTGDISPADHILASIVAALSFLSLPMLVPLAHRFGQPALRRAIMAAVTTSVIAMAIYASPTVKPFDEMHPQRLFVHQVHNVTSGQWWMNLGSADPSPPSIFAGLAAGLQEQLGMPDGVAELQEMNERNPDFDILYPVSAFITPYKFRLPDPAAGSKEVTRWNSGSSSSSSSSFVVRAVDETLDLTTGTRRVTLHVDHPRIIWSVLAFDGEILEWDLPVTPPAGYRRHHIKEVSRFGQDTWSVSLLLKLQPEQLEAAKAREDKRDGVVSMADHEELVRVDPQNEADTVASHHLRDQSRLRIDYSGLWGEAMYPQAEKSDDVEVLESKGVETFRKMDGWLQREHPEVDAMLLNVIAGVAIV</sequence>
<keyword evidence="8" id="KW-0256">Endoplasmic reticulum</keyword>
<dbReference type="InterPro" id="IPR007484">
    <property type="entry name" value="Peptidase_M28"/>
</dbReference>
<dbReference type="GeneID" id="37030122"/>
<feature type="transmembrane region" description="Helical" evidence="16">
    <location>
        <begin position="455"/>
        <end position="478"/>
    </location>
</feature>
<feature type="transmembrane region" description="Helical" evidence="16">
    <location>
        <begin position="530"/>
        <end position="551"/>
    </location>
</feature>
<dbReference type="GO" id="GO:0008235">
    <property type="term" value="F:metalloexopeptidase activity"/>
    <property type="evidence" value="ECO:0007669"/>
    <property type="project" value="InterPro"/>
</dbReference>
<evidence type="ECO:0000256" key="16">
    <source>
        <dbReference type="SAM" id="Phobius"/>
    </source>
</evidence>
<dbReference type="Pfam" id="PF04389">
    <property type="entry name" value="Peptidase_M28"/>
    <property type="match status" value="1"/>
</dbReference>
<dbReference type="InterPro" id="IPR045175">
    <property type="entry name" value="M28_fam"/>
</dbReference>
<dbReference type="Gene3D" id="3.40.630.10">
    <property type="entry name" value="Zn peptidases"/>
    <property type="match status" value="1"/>
</dbReference>
<dbReference type="RefSeq" id="XP_025365466.1">
    <property type="nucleotide sequence ID" value="XM_025508299.1"/>
</dbReference>
<comment type="similarity">
    <text evidence="3 14">Belongs to the peptidase M28 family.</text>
</comment>
<feature type="transmembrane region" description="Helical" evidence="16">
    <location>
        <begin position="634"/>
        <end position="653"/>
    </location>
</feature>
<comment type="cofactor">
    <cofactor evidence="1">
        <name>Zn(2+)</name>
        <dbReference type="ChEBI" id="CHEBI:29105"/>
    </cofactor>
</comment>
<name>A0A316V0T3_9BASI</name>
<proteinExistence type="inferred from homology"/>
<feature type="transmembrane region" description="Helical" evidence="16">
    <location>
        <begin position="56"/>
        <end position="76"/>
    </location>
</feature>
<dbReference type="InterPro" id="IPR053974">
    <property type="entry name" value="ERMP1_1-A_TM"/>
</dbReference>
<dbReference type="AlphaFoldDB" id="A0A316V0T3"/>
<organism evidence="19 20">
    <name type="scientific">Jaminaea rosea</name>
    <dbReference type="NCBI Taxonomy" id="1569628"/>
    <lineage>
        <taxon>Eukaryota</taxon>
        <taxon>Fungi</taxon>
        <taxon>Dikarya</taxon>
        <taxon>Basidiomycota</taxon>
        <taxon>Ustilaginomycotina</taxon>
        <taxon>Exobasidiomycetes</taxon>
        <taxon>Microstromatales</taxon>
        <taxon>Microstromatales incertae sedis</taxon>
        <taxon>Jaminaea</taxon>
    </lineage>
</organism>
<evidence type="ECO:0000259" key="17">
    <source>
        <dbReference type="Pfam" id="PF04389"/>
    </source>
</evidence>
<evidence type="ECO:0000256" key="1">
    <source>
        <dbReference type="ARBA" id="ARBA00001947"/>
    </source>
</evidence>
<dbReference type="Pfam" id="PF22249">
    <property type="entry name" value="ERMP1-TM"/>
    <property type="match status" value="1"/>
</dbReference>
<evidence type="ECO:0000256" key="9">
    <source>
        <dbReference type="ARBA" id="ARBA00022833"/>
    </source>
</evidence>
<evidence type="ECO:0000259" key="18">
    <source>
        <dbReference type="Pfam" id="PF22249"/>
    </source>
</evidence>
<keyword evidence="4 14" id="KW-0645">Protease</keyword>
<evidence type="ECO:0000256" key="8">
    <source>
        <dbReference type="ARBA" id="ARBA00022824"/>
    </source>
</evidence>
<feature type="compositionally biased region" description="Low complexity" evidence="15">
    <location>
        <begin position="33"/>
        <end position="51"/>
    </location>
</feature>
<evidence type="ECO:0000256" key="4">
    <source>
        <dbReference type="ARBA" id="ARBA00022670"/>
    </source>
</evidence>
<evidence type="ECO:0000256" key="11">
    <source>
        <dbReference type="ARBA" id="ARBA00023049"/>
    </source>
</evidence>
<evidence type="ECO:0000256" key="5">
    <source>
        <dbReference type="ARBA" id="ARBA00022692"/>
    </source>
</evidence>
<keyword evidence="12 16" id="KW-0472">Membrane</keyword>
<keyword evidence="9 14" id="KW-0862">Zinc</keyword>
<dbReference type="Proteomes" id="UP000245884">
    <property type="component" value="Unassembled WGS sequence"/>
</dbReference>
<dbReference type="EC" id="3.4.-.-" evidence="14"/>
<evidence type="ECO:0000256" key="12">
    <source>
        <dbReference type="ARBA" id="ARBA00023136"/>
    </source>
</evidence>
<dbReference type="EMBL" id="KZ819662">
    <property type="protein sequence ID" value="PWN30854.1"/>
    <property type="molecule type" value="Genomic_DNA"/>
</dbReference>
<protein>
    <recommendedName>
        <fullName evidence="14">Peptide hydrolase</fullName>
        <ecNumber evidence="14">3.4.-.-</ecNumber>
    </recommendedName>
</protein>
<evidence type="ECO:0000313" key="20">
    <source>
        <dbReference type="Proteomes" id="UP000245884"/>
    </source>
</evidence>
<feature type="domain" description="Peptidase M28" evidence="17">
    <location>
        <begin position="183"/>
        <end position="379"/>
    </location>
</feature>
<keyword evidence="13" id="KW-0325">Glycoprotein</keyword>
<dbReference type="PANTHER" id="PTHR12147:SF22">
    <property type="entry name" value="ENDOPLASMIC RETICULUM METALLOPEPTIDASE 1"/>
    <property type="match status" value="1"/>
</dbReference>
<feature type="transmembrane region" description="Helical" evidence="16">
    <location>
        <begin position="665"/>
        <end position="683"/>
    </location>
</feature>
<dbReference type="OrthoDB" id="76293at2759"/>
<keyword evidence="5 16" id="KW-0812">Transmembrane</keyword>
<evidence type="ECO:0000256" key="10">
    <source>
        <dbReference type="ARBA" id="ARBA00022989"/>
    </source>
</evidence>
<reference evidence="19 20" key="1">
    <citation type="journal article" date="2018" name="Mol. Biol. Evol.">
        <title>Broad Genomic Sampling Reveals a Smut Pathogenic Ancestry of the Fungal Clade Ustilaginomycotina.</title>
        <authorList>
            <person name="Kijpornyongpan T."/>
            <person name="Mondo S.J."/>
            <person name="Barry K."/>
            <person name="Sandor L."/>
            <person name="Lee J."/>
            <person name="Lipzen A."/>
            <person name="Pangilinan J."/>
            <person name="LaButti K."/>
            <person name="Hainaut M."/>
            <person name="Henrissat B."/>
            <person name="Grigoriev I.V."/>
            <person name="Spatafora J.W."/>
            <person name="Aime M.C."/>
        </authorList>
    </citation>
    <scope>NUCLEOTIDE SEQUENCE [LARGE SCALE GENOMIC DNA]</scope>
    <source>
        <strain evidence="19 20">MCA 5214</strain>
    </source>
</reference>
<feature type="transmembrane region" description="Helical" evidence="16">
    <location>
        <begin position="403"/>
        <end position="422"/>
    </location>
</feature>